<sequence>MSRARLRAVIAVLVIAGGVPVALLAWIGGVVLADRLGLAVSSEQIFTGLLALLIGTVVWPLALRRLWRELWRRENSVPAPAPTRGDGLLRVLIVICGSVGILVLCAPRDVVAAVTGIWAAVSVGPREDGILLQLVLTLMSLLLAAPALFVTGYALRGLDGQDPRRLRWQERQNWYTAAAVAWAVSLGLGLVLSVAALLTL</sequence>
<organism evidence="2 3">
    <name type="scientific">Microbacterium testaceum (strain StLB037)</name>
    <dbReference type="NCBI Taxonomy" id="979556"/>
    <lineage>
        <taxon>Bacteria</taxon>
        <taxon>Bacillati</taxon>
        <taxon>Actinomycetota</taxon>
        <taxon>Actinomycetes</taxon>
        <taxon>Micrococcales</taxon>
        <taxon>Microbacteriaceae</taxon>
        <taxon>Microbacterium</taxon>
    </lineage>
</organism>
<feature type="transmembrane region" description="Helical" evidence="1">
    <location>
        <begin position="45"/>
        <end position="67"/>
    </location>
</feature>
<protein>
    <submittedName>
        <fullName evidence="2">Uncharacterized protein</fullName>
    </submittedName>
</protein>
<gene>
    <name evidence="2" type="ORF">SAMN04487788_2579</name>
</gene>
<dbReference type="EMBL" id="FNJN01000005">
    <property type="protein sequence ID" value="SDP21097.1"/>
    <property type="molecule type" value="Genomic_DNA"/>
</dbReference>
<name>A0A1H0QUY2_MICTS</name>
<reference evidence="2 3" key="1">
    <citation type="submission" date="2016-10" db="EMBL/GenBank/DDBJ databases">
        <authorList>
            <person name="de Groot N.N."/>
        </authorList>
    </citation>
    <scope>NUCLEOTIDE SEQUENCE [LARGE SCALE GENOMIC DNA]</scope>
    <source>
        <strain evidence="2 3">StLB037</strain>
    </source>
</reference>
<evidence type="ECO:0000313" key="3">
    <source>
        <dbReference type="Proteomes" id="UP000186456"/>
    </source>
</evidence>
<evidence type="ECO:0000256" key="1">
    <source>
        <dbReference type="SAM" id="Phobius"/>
    </source>
</evidence>
<feature type="transmembrane region" description="Helical" evidence="1">
    <location>
        <begin position="88"/>
        <end position="110"/>
    </location>
</feature>
<proteinExistence type="predicted"/>
<accession>A0A1H0QUY2</accession>
<keyword evidence="1" id="KW-0812">Transmembrane</keyword>
<evidence type="ECO:0000313" key="2">
    <source>
        <dbReference type="EMBL" id="SDP21097.1"/>
    </source>
</evidence>
<feature type="transmembrane region" description="Helical" evidence="1">
    <location>
        <begin position="130"/>
        <end position="155"/>
    </location>
</feature>
<keyword evidence="1" id="KW-0472">Membrane</keyword>
<feature type="transmembrane region" description="Helical" evidence="1">
    <location>
        <begin position="175"/>
        <end position="198"/>
    </location>
</feature>
<feature type="transmembrane region" description="Helical" evidence="1">
    <location>
        <begin position="9"/>
        <end position="33"/>
    </location>
</feature>
<dbReference type="Proteomes" id="UP000186456">
    <property type="component" value="Unassembled WGS sequence"/>
</dbReference>
<keyword evidence="1" id="KW-1133">Transmembrane helix</keyword>
<dbReference type="AlphaFoldDB" id="A0A1H0QUY2"/>